<keyword evidence="2" id="KW-1185">Reference proteome</keyword>
<evidence type="ECO:0000313" key="2">
    <source>
        <dbReference type="Proteomes" id="UP001255856"/>
    </source>
</evidence>
<proteinExistence type="predicted"/>
<dbReference type="Proteomes" id="UP001255856">
    <property type="component" value="Unassembled WGS sequence"/>
</dbReference>
<comment type="caution">
    <text evidence="1">The sequence shown here is derived from an EMBL/GenBank/DDBJ whole genome shotgun (WGS) entry which is preliminary data.</text>
</comment>
<evidence type="ECO:0000313" key="1">
    <source>
        <dbReference type="EMBL" id="KAK2080618.1"/>
    </source>
</evidence>
<accession>A0AAD9ILM1</accession>
<dbReference type="EMBL" id="JASFZW010000001">
    <property type="protein sequence ID" value="KAK2080618.1"/>
    <property type="molecule type" value="Genomic_DNA"/>
</dbReference>
<name>A0AAD9ILM1_PROWI</name>
<protein>
    <submittedName>
        <fullName evidence="1">Uncharacterized protein</fullName>
    </submittedName>
</protein>
<organism evidence="1 2">
    <name type="scientific">Prototheca wickerhamii</name>
    <dbReference type="NCBI Taxonomy" id="3111"/>
    <lineage>
        <taxon>Eukaryota</taxon>
        <taxon>Viridiplantae</taxon>
        <taxon>Chlorophyta</taxon>
        <taxon>core chlorophytes</taxon>
        <taxon>Trebouxiophyceae</taxon>
        <taxon>Chlorellales</taxon>
        <taxon>Chlorellaceae</taxon>
        <taxon>Prototheca</taxon>
    </lineage>
</organism>
<gene>
    <name evidence="1" type="ORF">QBZ16_000472</name>
</gene>
<reference evidence="1" key="1">
    <citation type="submission" date="2021-01" db="EMBL/GenBank/DDBJ databases">
        <authorList>
            <person name="Eckstrom K.M.E."/>
        </authorList>
    </citation>
    <scope>NUCLEOTIDE SEQUENCE</scope>
    <source>
        <strain evidence="1">UVCC 0001</strain>
    </source>
</reference>
<sequence>MGGILSRATSRTGAVAVAKAEAVPEVRHAVSAQEIQRVVQLPEPQDEVVEATQRGSLLGQVARPRLSREDREELLKGRVFSRQLAAIMAAAEGGSGEKVAELARASGLDAELLRTVLRHHRLPLGIGSTTPGQLF</sequence>
<dbReference type="AlphaFoldDB" id="A0AAD9ILM1"/>